<dbReference type="Proteomes" id="UP000653472">
    <property type="component" value="Unassembled WGS sequence"/>
</dbReference>
<gene>
    <name evidence="1" type="ORF">G7Y82_06320</name>
</gene>
<evidence type="ECO:0000313" key="2">
    <source>
        <dbReference type="Proteomes" id="UP000653472"/>
    </source>
</evidence>
<comment type="caution">
    <text evidence="1">The sequence shown here is derived from an EMBL/GenBank/DDBJ whole genome shotgun (WGS) entry which is preliminary data.</text>
</comment>
<evidence type="ECO:0000313" key="1">
    <source>
        <dbReference type="EMBL" id="NKF21926.1"/>
    </source>
</evidence>
<accession>A0A969W757</accession>
<proteinExistence type="predicted"/>
<reference evidence="1" key="1">
    <citation type="submission" date="2020-03" db="EMBL/GenBank/DDBJ databases">
        <title>Solimonas marina sp. nov., isolated from deep seawater of the Pacific Ocean.</title>
        <authorList>
            <person name="Liu X."/>
            <person name="Lai Q."/>
            <person name="Sun F."/>
            <person name="Gai Y."/>
            <person name="Li G."/>
            <person name="Shao Z."/>
        </authorList>
    </citation>
    <scope>NUCLEOTIDE SEQUENCE</scope>
    <source>
        <strain evidence="1">C16B3</strain>
    </source>
</reference>
<dbReference type="EMBL" id="JAAVXB010000003">
    <property type="protein sequence ID" value="NKF21926.1"/>
    <property type="molecule type" value="Genomic_DNA"/>
</dbReference>
<dbReference type="AlphaFoldDB" id="A0A969W757"/>
<protein>
    <submittedName>
        <fullName evidence="1">Uncharacterized protein</fullName>
    </submittedName>
</protein>
<keyword evidence="2" id="KW-1185">Reference proteome</keyword>
<name>A0A969W757_9GAMM</name>
<dbReference type="RefSeq" id="WP_168147194.1">
    <property type="nucleotide sequence ID" value="NZ_JAAVXB010000003.1"/>
</dbReference>
<sequence>MKAQVTFETDFFQPVAGEEEKTNPGRFGQALAEWLQTQLRKRGVEVEGIIPEDFGWVVMVSRRPFMLWLGCGNTDGSTTEWSIFPVAEPSLLQRLFKPQTIRPAVDALWEHVKAIVPSIPLVRGITWE</sequence>
<organism evidence="1 2">
    <name type="scientific">Solimonas marina</name>
    <dbReference type="NCBI Taxonomy" id="2714601"/>
    <lineage>
        <taxon>Bacteria</taxon>
        <taxon>Pseudomonadati</taxon>
        <taxon>Pseudomonadota</taxon>
        <taxon>Gammaproteobacteria</taxon>
        <taxon>Nevskiales</taxon>
        <taxon>Nevskiaceae</taxon>
        <taxon>Solimonas</taxon>
    </lineage>
</organism>